<organism evidence="2 3">
    <name type="scientific">Candidatus Staskawiczbacteria bacterium RIFCSPHIGHO2_01_FULL_41_41</name>
    <dbReference type="NCBI Taxonomy" id="1802203"/>
    <lineage>
        <taxon>Bacteria</taxon>
        <taxon>Candidatus Staskawicziibacteriota</taxon>
    </lineage>
</organism>
<sequence>MFMNLPSKSYQNDIRESGAGFIFLEILIAVTLISVVFVTLLGVGFSALTLATSLQKTAQADSLIKEELEAVRSFREGTTWQTNGLATKSIGSANPYYATLDPEINPPAWQLTEGIETVGDFTRKVVFDAVSRDLATNNIEAVYNATRDDPDTRKVTVTVTLGAKTYQVISYLTNWNQQ</sequence>
<keyword evidence="1" id="KW-1133">Transmembrane helix</keyword>
<keyword evidence="1" id="KW-0472">Membrane</keyword>
<evidence type="ECO:0000256" key="1">
    <source>
        <dbReference type="SAM" id="Phobius"/>
    </source>
</evidence>
<dbReference type="AlphaFoldDB" id="A0A1G2HW45"/>
<comment type="caution">
    <text evidence="2">The sequence shown here is derived from an EMBL/GenBank/DDBJ whole genome shotgun (WGS) entry which is preliminary data.</text>
</comment>
<evidence type="ECO:0000313" key="2">
    <source>
        <dbReference type="EMBL" id="OGZ66683.1"/>
    </source>
</evidence>
<evidence type="ECO:0000313" key="3">
    <source>
        <dbReference type="Proteomes" id="UP000178774"/>
    </source>
</evidence>
<proteinExistence type="predicted"/>
<name>A0A1G2HW45_9BACT</name>
<keyword evidence="1" id="KW-0812">Transmembrane</keyword>
<gene>
    <name evidence="2" type="ORF">A2822_00605</name>
</gene>
<dbReference type="EMBL" id="MHOP01000002">
    <property type="protein sequence ID" value="OGZ66683.1"/>
    <property type="molecule type" value="Genomic_DNA"/>
</dbReference>
<dbReference type="Proteomes" id="UP000178774">
    <property type="component" value="Unassembled WGS sequence"/>
</dbReference>
<reference evidence="2 3" key="1">
    <citation type="journal article" date="2016" name="Nat. Commun.">
        <title>Thousands of microbial genomes shed light on interconnected biogeochemical processes in an aquifer system.</title>
        <authorList>
            <person name="Anantharaman K."/>
            <person name="Brown C.T."/>
            <person name="Hug L.A."/>
            <person name="Sharon I."/>
            <person name="Castelle C.J."/>
            <person name="Probst A.J."/>
            <person name="Thomas B.C."/>
            <person name="Singh A."/>
            <person name="Wilkins M.J."/>
            <person name="Karaoz U."/>
            <person name="Brodie E.L."/>
            <person name="Williams K.H."/>
            <person name="Hubbard S.S."/>
            <person name="Banfield J.F."/>
        </authorList>
    </citation>
    <scope>NUCLEOTIDE SEQUENCE [LARGE SCALE GENOMIC DNA]</scope>
</reference>
<accession>A0A1G2HW45</accession>
<protein>
    <submittedName>
        <fullName evidence="2">Uncharacterized protein</fullName>
    </submittedName>
</protein>
<feature type="transmembrane region" description="Helical" evidence="1">
    <location>
        <begin position="21"/>
        <end position="48"/>
    </location>
</feature>